<keyword evidence="5" id="KW-1185">Reference proteome</keyword>
<dbReference type="EMBL" id="JAYGHX010000001">
    <property type="protein sequence ID" value="MEA5389645.1"/>
    <property type="molecule type" value="Genomic_DNA"/>
</dbReference>
<accession>A0ABU5RPH4</accession>
<feature type="compositionally biased region" description="Basic and acidic residues" evidence="2">
    <location>
        <begin position="81"/>
        <end position="95"/>
    </location>
</feature>
<dbReference type="InterPro" id="IPR012677">
    <property type="entry name" value="Nucleotide-bd_a/b_plait_sf"/>
</dbReference>
<gene>
    <name evidence="4" type="ORF">VB738_00095</name>
</gene>
<feature type="region of interest" description="Disordered" evidence="2">
    <location>
        <begin position="81"/>
        <end position="107"/>
    </location>
</feature>
<dbReference type="SUPFAM" id="SSF54928">
    <property type="entry name" value="RNA-binding domain, RBD"/>
    <property type="match status" value="1"/>
</dbReference>
<evidence type="ECO:0000259" key="3">
    <source>
        <dbReference type="PROSITE" id="PS50102"/>
    </source>
</evidence>
<dbReference type="PANTHER" id="PTHR48025:SF1">
    <property type="entry name" value="RRM DOMAIN-CONTAINING PROTEIN"/>
    <property type="match status" value="1"/>
</dbReference>
<dbReference type="PANTHER" id="PTHR48025">
    <property type="entry name" value="OS02G0815200 PROTEIN"/>
    <property type="match status" value="1"/>
</dbReference>
<protein>
    <submittedName>
        <fullName evidence="4">RNA-binding protein</fullName>
    </submittedName>
</protein>
<proteinExistence type="predicted"/>
<name>A0ABU5RPH4_9CYAN</name>
<dbReference type="InterPro" id="IPR000504">
    <property type="entry name" value="RRM_dom"/>
</dbReference>
<evidence type="ECO:0000256" key="2">
    <source>
        <dbReference type="SAM" id="MobiDB-lite"/>
    </source>
</evidence>
<feature type="domain" description="RRM" evidence="3">
    <location>
        <begin position="3"/>
        <end position="81"/>
    </location>
</feature>
<comment type="caution">
    <text evidence="4">The sequence shown here is derived from an EMBL/GenBank/DDBJ whole genome shotgun (WGS) entry which is preliminary data.</text>
</comment>
<evidence type="ECO:0000313" key="5">
    <source>
        <dbReference type="Proteomes" id="UP001304461"/>
    </source>
</evidence>
<dbReference type="InterPro" id="IPR035979">
    <property type="entry name" value="RBD_domain_sf"/>
</dbReference>
<keyword evidence="1" id="KW-0694">RNA-binding</keyword>
<dbReference type="Pfam" id="PF00076">
    <property type="entry name" value="RRM_1"/>
    <property type="match status" value="1"/>
</dbReference>
<dbReference type="PROSITE" id="PS50102">
    <property type="entry name" value="RRM"/>
    <property type="match status" value="1"/>
</dbReference>
<evidence type="ECO:0000256" key="1">
    <source>
        <dbReference type="ARBA" id="ARBA00022884"/>
    </source>
</evidence>
<reference evidence="4 5" key="1">
    <citation type="submission" date="2023-12" db="EMBL/GenBank/DDBJ databases">
        <title>Baltic Sea Cyanobacteria.</title>
        <authorList>
            <person name="Delbaje E."/>
            <person name="Fewer D.P."/>
            <person name="Shishido T.K."/>
        </authorList>
    </citation>
    <scope>NUCLEOTIDE SEQUENCE [LARGE SCALE GENOMIC DNA]</scope>
    <source>
        <strain evidence="4 5">UHCC 0139</strain>
    </source>
</reference>
<organism evidence="4 5">
    <name type="scientific">Cyanobium gracile UHCC 0139</name>
    <dbReference type="NCBI Taxonomy" id="3110308"/>
    <lineage>
        <taxon>Bacteria</taxon>
        <taxon>Bacillati</taxon>
        <taxon>Cyanobacteriota</taxon>
        <taxon>Cyanophyceae</taxon>
        <taxon>Synechococcales</taxon>
        <taxon>Prochlorococcaceae</taxon>
        <taxon>Cyanobium</taxon>
    </lineage>
</organism>
<dbReference type="Proteomes" id="UP001304461">
    <property type="component" value="Unassembled WGS sequence"/>
</dbReference>
<evidence type="ECO:0000313" key="4">
    <source>
        <dbReference type="EMBL" id="MEA5389645.1"/>
    </source>
</evidence>
<dbReference type="RefSeq" id="WP_323303797.1">
    <property type="nucleotide sequence ID" value="NZ_JAYGHX010000001.1"/>
</dbReference>
<dbReference type="SMART" id="SM00360">
    <property type="entry name" value="RRM"/>
    <property type="match status" value="1"/>
</dbReference>
<sequence length="142" mass="15054">MSVRLYVGNLPQTFDAKELDALFSSVGEGVRFKAVNDRETGTCRGFGFANVDDLAQAEAVIAQLNGKDFGGSTLRIEISEQRREVRGGAGNDRRPGSAPTAARKSVNKVVHADAVGEGAPDPRWAGELAKLKSLLANQKAAV</sequence>
<dbReference type="InterPro" id="IPR050502">
    <property type="entry name" value="Euk_RNA-bind_prot"/>
</dbReference>
<dbReference type="Gene3D" id="3.30.70.330">
    <property type="match status" value="1"/>
</dbReference>